<evidence type="ECO:0000256" key="2">
    <source>
        <dbReference type="ARBA" id="ARBA00023157"/>
    </source>
</evidence>
<feature type="domain" description="Glycoside hydrolase family 19 catalytic" evidence="4">
    <location>
        <begin position="128"/>
        <end position="198"/>
    </location>
</feature>
<gene>
    <name evidence="5" type="ORF">H4R34_000097</name>
</gene>
<feature type="signal peptide" evidence="3">
    <location>
        <begin position="1"/>
        <end position="22"/>
    </location>
</feature>
<dbReference type="GO" id="GO:0006032">
    <property type="term" value="P:chitin catabolic process"/>
    <property type="evidence" value="ECO:0007669"/>
    <property type="project" value="InterPro"/>
</dbReference>
<organism evidence="5 6">
    <name type="scientific">Dimargaris verticillata</name>
    <dbReference type="NCBI Taxonomy" id="2761393"/>
    <lineage>
        <taxon>Eukaryota</taxon>
        <taxon>Fungi</taxon>
        <taxon>Fungi incertae sedis</taxon>
        <taxon>Zoopagomycota</taxon>
        <taxon>Kickxellomycotina</taxon>
        <taxon>Dimargaritomycetes</taxon>
        <taxon>Dimargaritales</taxon>
        <taxon>Dimargaritaceae</taxon>
        <taxon>Dimargaris</taxon>
    </lineage>
</organism>
<dbReference type="InterPro" id="IPR000726">
    <property type="entry name" value="Glyco_hydro_19_cat"/>
</dbReference>
<dbReference type="PANTHER" id="PTHR22595">
    <property type="entry name" value="CHITINASE-RELATED"/>
    <property type="match status" value="1"/>
</dbReference>
<keyword evidence="1" id="KW-0611">Plant defense</keyword>
<dbReference type="SUPFAM" id="SSF53955">
    <property type="entry name" value="Lysozyme-like"/>
    <property type="match status" value="1"/>
</dbReference>
<feature type="chain" id="PRO_5040848127" description="Glycoside hydrolase family 19 catalytic domain-containing protein" evidence="3">
    <location>
        <begin position="23"/>
        <end position="264"/>
    </location>
</feature>
<keyword evidence="6" id="KW-1185">Reference proteome</keyword>
<evidence type="ECO:0000313" key="6">
    <source>
        <dbReference type="Proteomes" id="UP001151582"/>
    </source>
</evidence>
<dbReference type="OrthoDB" id="5985073at2759"/>
<evidence type="ECO:0000256" key="1">
    <source>
        <dbReference type="ARBA" id="ARBA00022821"/>
    </source>
</evidence>
<proteinExistence type="predicted"/>
<dbReference type="AlphaFoldDB" id="A0A9W8B7N3"/>
<dbReference type="PANTHER" id="PTHR22595:SF79">
    <property type="entry name" value="CHITINASE 12"/>
    <property type="match status" value="1"/>
</dbReference>
<keyword evidence="3" id="KW-0732">Signal</keyword>
<protein>
    <recommendedName>
        <fullName evidence="4">Glycoside hydrolase family 19 catalytic domain-containing protein</fullName>
    </recommendedName>
</protein>
<dbReference type="Pfam" id="PF00182">
    <property type="entry name" value="Glyco_hydro_19"/>
    <property type="match status" value="1"/>
</dbReference>
<dbReference type="Gene3D" id="1.10.530.10">
    <property type="match status" value="1"/>
</dbReference>
<dbReference type="GO" id="GO:0006952">
    <property type="term" value="P:defense response"/>
    <property type="evidence" value="ECO:0007669"/>
    <property type="project" value="UniProtKB-KW"/>
</dbReference>
<name>A0A9W8B7N3_9FUNG</name>
<accession>A0A9W8B7N3</accession>
<dbReference type="GO" id="GO:0004568">
    <property type="term" value="F:chitinase activity"/>
    <property type="evidence" value="ECO:0007669"/>
    <property type="project" value="InterPro"/>
</dbReference>
<evidence type="ECO:0000313" key="5">
    <source>
        <dbReference type="EMBL" id="KAJ1985277.1"/>
    </source>
</evidence>
<reference evidence="5" key="1">
    <citation type="submission" date="2022-07" db="EMBL/GenBank/DDBJ databases">
        <title>Phylogenomic reconstructions and comparative analyses of Kickxellomycotina fungi.</title>
        <authorList>
            <person name="Reynolds N.K."/>
            <person name="Stajich J.E."/>
            <person name="Barry K."/>
            <person name="Grigoriev I.V."/>
            <person name="Crous P."/>
            <person name="Smith M.E."/>
        </authorList>
    </citation>
    <scope>NUCLEOTIDE SEQUENCE</scope>
    <source>
        <strain evidence="5">RSA 567</strain>
    </source>
</reference>
<evidence type="ECO:0000259" key="4">
    <source>
        <dbReference type="Pfam" id="PF00182"/>
    </source>
</evidence>
<dbReference type="CDD" id="cd00325">
    <property type="entry name" value="chitinase_GH19"/>
    <property type="match status" value="1"/>
</dbReference>
<dbReference type="Proteomes" id="UP001151582">
    <property type="component" value="Unassembled WGS sequence"/>
</dbReference>
<sequence length="264" mass="29893">MLSTVILLSCLLAWTALTLTTAFPLPTPHRAALQRRENPSKGQWVNILSAYTPDNRTKMLDCMSFNRAVMSGGYPRPYPEQCDDFLRYLESEGDIDSVQEAAMFLTQVLWESDGLRHKVEKACIGNKCAGQYASNLDHTRKDGKANQYYGRGYIQLTWAANYLDASKAIFGDERLLITPDLVITDELTSWRTSFWYWKHRVHIMSEVSKGQFGATTRAINGGLECDGPNQHIAKLRFELYQKILQVMAPKAKPNPEGCYPVTDD</sequence>
<evidence type="ECO:0000256" key="3">
    <source>
        <dbReference type="SAM" id="SignalP"/>
    </source>
</evidence>
<keyword evidence="2" id="KW-1015">Disulfide bond</keyword>
<dbReference type="EMBL" id="JANBQB010000002">
    <property type="protein sequence ID" value="KAJ1985277.1"/>
    <property type="molecule type" value="Genomic_DNA"/>
</dbReference>
<dbReference type="GO" id="GO:0016998">
    <property type="term" value="P:cell wall macromolecule catabolic process"/>
    <property type="evidence" value="ECO:0007669"/>
    <property type="project" value="InterPro"/>
</dbReference>
<comment type="caution">
    <text evidence="5">The sequence shown here is derived from an EMBL/GenBank/DDBJ whole genome shotgun (WGS) entry which is preliminary data.</text>
</comment>
<dbReference type="InterPro" id="IPR023346">
    <property type="entry name" value="Lysozyme-like_dom_sf"/>
</dbReference>